<protein>
    <submittedName>
        <fullName evidence="1">Uncharacterized protein</fullName>
    </submittedName>
</protein>
<dbReference type="Proteomes" id="UP001283361">
    <property type="component" value="Unassembled WGS sequence"/>
</dbReference>
<name>A0AAE0YBD3_9GAST</name>
<sequence>MPVDIDSRCCEGWNLRVGPMSPILDNARLPPYLARPDRNHGPRYIDCGLDQAETQSHGHGHAVKSVYFSAWLPV</sequence>
<gene>
    <name evidence="1" type="ORF">RRG08_006774</name>
</gene>
<evidence type="ECO:0000313" key="2">
    <source>
        <dbReference type="Proteomes" id="UP001283361"/>
    </source>
</evidence>
<organism evidence="1 2">
    <name type="scientific">Elysia crispata</name>
    <name type="common">lettuce slug</name>
    <dbReference type="NCBI Taxonomy" id="231223"/>
    <lineage>
        <taxon>Eukaryota</taxon>
        <taxon>Metazoa</taxon>
        <taxon>Spiralia</taxon>
        <taxon>Lophotrochozoa</taxon>
        <taxon>Mollusca</taxon>
        <taxon>Gastropoda</taxon>
        <taxon>Heterobranchia</taxon>
        <taxon>Euthyneura</taxon>
        <taxon>Panpulmonata</taxon>
        <taxon>Sacoglossa</taxon>
        <taxon>Placobranchoidea</taxon>
        <taxon>Plakobranchidae</taxon>
        <taxon>Elysia</taxon>
    </lineage>
</organism>
<dbReference type="EMBL" id="JAWDGP010006546">
    <property type="protein sequence ID" value="KAK3739204.1"/>
    <property type="molecule type" value="Genomic_DNA"/>
</dbReference>
<reference evidence="1" key="1">
    <citation type="journal article" date="2023" name="G3 (Bethesda)">
        <title>A reference genome for the long-term kleptoplast-retaining sea slug Elysia crispata morphotype clarki.</title>
        <authorList>
            <person name="Eastman K.E."/>
            <person name="Pendleton A.L."/>
            <person name="Shaikh M.A."/>
            <person name="Suttiyut T."/>
            <person name="Ogas R."/>
            <person name="Tomko P."/>
            <person name="Gavelis G."/>
            <person name="Widhalm J.R."/>
            <person name="Wisecaver J.H."/>
        </authorList>
    </citation>
    <scope>NUCLEOTIDE SEQUENCE</scope>
    <source>
        <strain evidence="1">ECLA1</strain>
    </source>
</reference>
<accession>A0AAE0YBD3</accession>
<comment type="caution">
    <text evidence="1">The sequence shown here is derived from an EMBL/GenBank/DDBJ whole genome shotgun (WGS) entry which is preliminary data.</text>
</comment>
<proteinExistence type="predicted"/>
<evidence type="ECO:0000313" key="1">
    <source>
        <dbReference type="EMBL" id="KAK3739204.1"/>
    </source>
</evidence>
<keyword evidence="2" id="KW-1185">Reference proteome</keyword>
<dbReference type="AlphaFoldDB" id="A0AAE0YBD3"/>